<evidence type="ECO:0000313" key="2">
    <source>
        <dbReference type="Proteomes" id="UP000070620"/>
    </source>
</evidence>
<reference evidence="1 2" key="1">
    <citation type="submission" date="2016-01" db="EMBL/GenBank/DDBJ databases">
        <title>Whole genome sequence and analysis of Micromonospora rosaria DSM 803, which can produce antibacterial substance rosamicin.</title>
        <authorList>
            <person name="Yang H."/>
            <person name="He X."/>
            <person name="Zhu D."/>
        </authorList>
    </citation>
    <scope>NUCLEOTIDE SEQUENCE [LARGE SCALE GENOMIC DNA]</scope>
    <source>
        <strain evidence="1 2">DSM 803</strain>
    </source>
</reference>
<sequence>MAIFILTLDRPKPSRTATSAGEYQRGVRWAGSCRHPRTQLVGEFLPADPAAFPALHDQCSELRH</sequence>
<proteinExistence type="predicted"/>
<evidence type="ECO:0000313" key="1">
    <source>
        <dbReference type="EMBL" id="KXK59453.1"/>
    </source>
</evidence>
<dbReference type="EMBL" id="LRQV01000113">
    <property type="protein sequence ID" value="KXK59453.1"/>
    <property type="molecule type" value="Genomic_DNA"/>
</dbReference>
<name>A0A136PM35_9ACTN</name>
<comment type="caution">
    <text evidence="1">The sequence shown here is derived from an EMBL/GenBank/DDBJ whole genome shotgun (WGS) entry which is preliminary data.</text>
</comment>
<gene>
    <name evidence="1" type="ORF">AWW66_24220</name>
</gene>
<dbReference type="AlphaFoldDB" id="A0A136PM35"/>
<protein>
    <submittedName>
        <fullName evidence="1">Uncharacterized protein</fullName>
    </submittedName>
</protein>
<keyword evidence="2" id="KW-1185">Reference proteome</keyword>
<dbReference type="Proteomes" id="UP000070620">
    <property type="component" value="Unassembled WGS sequence"/>
</dbReference>
<organism evidence="1 2">
    <name type="scientific">Micromonospora rosaria</name>
    <dbReference type="NCBI Taxonomy" id="47874"/>
    <lineage>
        <taxon>Bacteria</taxon>
        <taxon>Bacillati</taxon>
        <taxon>Actinomycetota</taxon>
        <taxon>Actinomycetes</taxon>
        <taxon>Micromonosporales</taxon>
        <taxon>Micromonosporaceae</taxon>
        <taxon>Micromonospora</taxon>
    </lineage>
</organism>
<accession>A0A136PM35</accession>